<dbReference type="InterPro" id="IPR036779">
    <property type="entry name" value="LysM_dom_sf"/>
</dbReference>
<reference evidence="4" key="1">
    <citation type="submission" date="2025-08" db="UniProtKB">
        <authorList>
            <consortium name="RefSeq"/>
        </authorList>
    </citation>
    <scope>IDENTIFICATION</scope>
</reference>
<dbReference type="SUPFAM" id="SSF54106">
    <property type="entry name" value="LysM domain"/>
    <property type="match status" value="1"/>
</dbReference>
<feature type="region of interest" description="Disordered" evidence="1">
    <location>
        <begin position="225"/>
        <end position="309"/>
    </location>
</feature>
<feature type="compositionally biased region" description="Basic and acidic residues" evidence="1">
    <location>
        <begin position="253"/>
        <end position="275"/>
    </location>
</feature>
<accession>A0ABM0K3N8</accession>
<evidence type="ECO:0000256" key="1">
    <source>
        <dbReference type="SAM" id="MobiDB-lite"/>
    </source>
</evidence>
<dbReference type="SMART" id="SM00257">
    <property type="entry name" value="LysM"/>
    <property type="match status" value="1"/>
</dbReference>
<feature type="compositionally biased region" description="Low complexity" evidence="1">
    <location>
        <begin position="143"/>
        <end position="163"/>
    </location>
</feature>
<feature type="compositionally biased region" description="Low complexity" evidence="1">
    <location>
        <begin position="233"/>
        <end position="250"/>
    </location>
</feature>
<evidence type="ECO:0000259" key="2">
    <source>
        <dbReference type="PROSITE" id="PS51782"/>
    </source>
</evidence>
<dbReference type="Proteomes" id="UP000694888">
    <property type="component" value="Unplaced"/>
</dbReference>
<dbReference type="CDD" id="cd00118">
    <property type="entry name" value="LysM"/>
    <property type="match status" value="1"/>
</dbReference>
<dbReference type="GeneID" id="101845495"/>
<protein>
    <submittedName>
        <fullName evidence="4">Uncharacterized protein LOC101845495 isoform X1</fullName>
    </submittedName>
</protein>
<name>A0ABM0K3N8_APLCA</name>
<evidence type="ECO:0000313" key="3">
    <source>
        <dbReference type="Proteomes" id="UP000694888"/>
    </source>
</evidence>
<keyword evidence="3" id="KW-1185">Reference proteome</keyword>
<gene>
    <name evidence="4" type="primary">LOC101845495</name>
</gene>
<dbReference type="PANTHER" id="PTHR20932:SF8">
    <property type="entry name" value="LD22649P"/>
    <property type="match status" value="1"/>
</dbReference>
<dbReference type="PROSITE" id="PS51782">
    <property type="entry name" value="LYSM"/>
    <property type="match status" value="1"/>
</dbReference>
<feature type="compositionally biased region" description="Basic and acidic residues" evidence="1">
    <location>
        <begin position="294"/>
        <end position="303"/>
    </location>
</feature>
<dbReference type="RefSeq" id="XP_005108018.1">
    <property type="nucleotide sequence ID" value="XM_005107961.3"/>
</dbReference>
<evidence type="ECO:0000313" key="4">
    <source>
        <dbReference type="RefSeq" id="XP_005108018.1"/>
    </source>
</evidence>
<dbReference type="InterPro" id="IPR045030">
    <property type="entry name" value="LYSM1-4"/>
</dbReference>
<dbReference type="InterPro" id="IPR018392">
    <property type="entry name" value="LysM"/>
</dbReference>
<feature type="domain" description="LysM" evidence="2">
    <location>
        <begin position="44"/>
        <end position="88"/>
    </location>
</feature>
<sequence>MSSHFSGEEERRGLTHSFRSQMGYGTAPVSSATIKSTPKTRRFILRQIQQTDTLMGIALKYGTTVQDLKKENKLWTSDHLFLHQSLLIPLSPDNQAAMDQHDSIVVYDGTTHTPSPHQVAPPVSSTTLLNGTSPHAPSPPAPALSAQPATSPNTSSSSVSSSSRTACHTGPGNLPGDKMAAATAGTTTADDSDDFFSKYDCSIAKLKGDIAKMESNAVHLDGLIESNPLSLPPRKGSGPSRKGSTSSTSGATADRRGRFVSEEARGRYVSEEEAHNTSPVLLIRSRTNARHVRTSLERSRQASDDLFEL</sequence>
<organism evidence="3 4">
    <name type="scientific">Aplysia californica</name>
    <name type="common">California sea hare</name>
    <dbReference type="NCBI Taxonomy" id="6500"/>
    <lineage>
        <taxon>Eukaryota</taxon>
        <taxon>Metazoa</taxon>
        <taxon>Spiralia</taxon>
        <taxon>Lophotrochozoa</taxon>
        <taxon>Mollusca</taxon>
        <taxon>Gastropoda</taxon>
        <taxon>Heterobranchia</taxon>
        <taxon>Euthyneura</taxon>
        <taxon>Tectipleura</taxon>
        <taxon>Aplysiida</taxon>
        <taxon>Aplysioidea</taxon>
        <taxon>Aplysiidae</taxon>
        <taxon>Aplysia</taxon>
    </lineage>
</organism>
<dbReference type="Gene3D" id="3.10.350.10">
    <property type="entry name" value="LysM domain"/>
    <property type="match status" value="1"/>
</dbReference>
<feature type="region of interest" description="Disordered" evidence="1">
    <location>
        <begin position="107"/>
        <end position="180"/>
    </location>
</feature>
<dbReference type="Pfam" id="PF01476">
    <property type="entry name" value="LysM"/>
    <property type="match status" value="1"/>
</dbReference>
<dbReference type="PANTHER" id="PTHR20932">
    <property type="entry name" value="LYSM AND PUTATIVE PEPTIDOGLYCAN-BINDING DOMAIN-CONTAINING PROTEIN"/>
    <property type="match status" value="1"/>
</dbReference>
<proteinExistence type="predicted"/>
<feature type="compositionally biased region" description="Polar residues" evidence="1">
    <location>
        <begin position="123"/>
        <end position="132"/>
    </location>
</feature>